<proteinExistence type="inferred from homology"/>
<dbReference type="InterPro" id="IPR001365">
    <property type="entry name" value="A_deaminase_dom"/>
</dbReference>
<evidence type="ECO:0000256" key="2">
    <source>
        <dbReference type="ARBA" id="ARBA00006676"/>
    </source>
</evidence>
<evidence type="ECO:0000256" key="3">
    <source>
        <dbReference type="ARBA" id="ARBA00022723"/>
    </source>
</evidence>
<dbReference type="GO" id="GO:0046872">
    <property type="term" value="F:metal ion binding"/>
    <property type="evidence" value="ECO:0007669"/>
    <property type="project" value="UniProtKB-KW"/>
</dbReference>
<dbReference type="InterPro" id="IPR032466">
    <property type="entry name" value="Metal_Hydrolase"/>
</dbReference>
<evidence type="ECO:0000256" key="5">
    <source>
        <dbReference type="ARBA" id="ARBA00022833"/>
    </source>
</evidence>
<dbReference type="Gene3D" id="3.20.20.140">
    <property type="entry name" value="Metal-dependent hydrolases"/>
    <property type="match status" value="1"/>
</dbReference>
<gene>
    <name evidence="7" type="primary">sle_57540</name>
</gene>
<comment type="similarity">
    <text evidence="2">Belongs to the metallo-dependent hydrolases superfamily. Adenosine and AMP deaminases family.</text>
</comment>
<dbReference type="NCBIfam" id="TIGR01430">
    <property type="entry name" value="aden_deam"/>
    <property type="match status" value="1"/>
</dbReference>
<dbReference type="GO" id="GO:0019239">
    <property type="term" value="F:deaminase activity"/>
    <property type="evidence" value="ECO:0007669"/>
    <property type="project" value="InterPro"/>
</dbReference>
<feature type="domain" description="Adenosine deaminase" evidence="6">
    <location>
        <begin position="8"/>
        <end position="312"/>
    </location>
</feature>
<evidence type="ECO:0000313" key="8">
    <source>
        <dbReference type="Proteomes" id="UP000035016"/>
    </source>
</evidence>
<keyword evidence="3" id="KW-0479">Metal-binding</keyword>
<name>A0A0F7VZM0_STRLW</name>
<protein>
    <submittedName>
        <fullName evidence="7">Adenosine/adenine deaminase</fullName>
    </submittedName>
</protein>
<dbReference type="SUPFAM" id="SSF51556">
    <property type="entry name" value="Metallo-dependent hydrolases"/>
    <property type="match status" value="1"/>
</dbReference>
<dbReference type="PANTHER" id="PTHR43114">
    <property type="entry name" value="ADENINE DEAMINASE"/>
    <property type="match status" value="1"/>
</dbReference>
<reference evidence="7 8" key="1">
    <citation type="submission" date="2015-02" db="EMBL/GenBank/DDBJ databases">
        <authorList>
            <person name="Gomez-Escribano P.J."/>
        </authorList>
    </citation>
    <scope>NUCLEOTIDE SEQUENCE [LARGE SCALE GENOMIC DNA]</scope>
    <source>
        <strain evidence="8">C34 (DSM 42122 / NRRL B-24963)</strain>
    </source>
</reference>
<dbReference type="EMBL" id="LN831790">
    <property type="protein sequence ID" value="CQR65210.1"/>
    <property type="molecule type" value="Genomic_DNA"/>
</dbReference>
<keyword evidence="5" id="KW-0862">Zinc</keyword>
<dbReference type="PANTHER" id="PTHR43114:SF6">
    <property type="entry name" value="ADENINE DEAMINASE"/>
    <property type="match status" value="1"/>
</dbReference>
<dbReference type="GO" id="GO:0016814">
    <property type="term" value="F:hydrolase activity, acting on carbon-nitrogen (but not peptide) bonds, in cyclic amidines"/>
    <property type="evidence" value="ECO:0007669"/>
    <property type="project" value="UniProtKB-ARBA"/>
</dbReference>
<evidence type="ECO:0000259" key="6">
    <source>
        <dbReference type="Pfam" id="PF00962"/>
    </source>
</evidence>
<comment type="cofactor">
    <cofactor evidence="1">
        <name>Zn(2+)</name>
        <dbReference type="ChEBI" id="CHEBI:29105"/>
    </cofactor>
</comment>
<dbReference type="AlphaFoldDB" id="A0A0F7VZM0"/>
<organism evidence="7 8">
    <name type="scientific">Streptomyces leeuwenhoekii</name>
    <dbReference type="NCBI Taxonomy" id="1437453"/>
    <lineage>
        <taxon>Bacteria</taxon>
        <taxon>Bacillati</taxon>
        <taxon>Actinomycetota</taxon>
        <taxon>Actinomycetes</taxon>
        <taxon>Kitasatosporales</taxon>
        <taxon>Streptomycetaceae</taxon>
        <taxon>Streptomyces</taxon>
    </lineage>
</organism>
<evidence type="ECO:0000313" key="7">
    <source>
        <dbReference type="EMBL" id="CQR65210.1"/>
    </source>
</evidence>
<dbReference type="KEGG" id="sle:sle_57540"/>
<dbReference type="InterPro" id="IPR006330">
    <property type="entry name" value="Ado/ade_deaminase"/>
</dbReference>
<evidence type="ECO:0000256" key="4">
    <source>
        <dbReference type="ARBA" id="ARBA00022801"/>
    </source>
</evidence>
<sequence>MRDLRLLPKAHLHTHLESTVRGATIRELGGEPPVQDRPFTGFREFADQRAAVRALLREPGHFRRVAEEFCEDEAAQGVRYAEVTFTAAAHGERLGDLAMPLEAVLEGLAAGAERYGIRTRVILDHSRRRPAERLWRSLELATRYPEVVAIGLAGDESYPAAPFAEVLAAAREAGVRLVHHAGETAGPASVREALATGHAERIGHGIRVLEDPELVAELRRERVPLEVCPSSNVLLGLVPSPAEHPLPRLVEAGLMVTLNTDGETSLAAEYQRARDLFGLDDAELARLARASVEAGFAPDEVKERIGAEIDRWLNG</sequence>
<keyword evidence="4" id="KW-0378">Hydrolase</keyword>
<dbReference type="Pfam" id="PF00962">
    <property type="entry name" value="A_deaminase"/>
    <property type="match status" value="1"/>
</dbReference>
<dbReference type="Proteomes" id="UP000035016">
    <property type="component" value="Chromosome Chromosome"/>
</dbReference>
<evidence type="ECO:0000256" key="1">
    <source>
        <dbReference type="ARBA" id="ARBA00001947"/>
    </source>
</evidence>
<dbReference type="RefSeq" id="WP_029386875.1">
    <property type="nucleotide sequence ID" value="NZ_AZSD01000461.1"/>
</dbReference>
<accession>A0A0F7VZM0</accession>